<dbReference type="SMART" id="SM00875">
    <property type="entry name" value="BACK"/>
    <property type="match status" value="1"/>
</dbReference>
<dbReference type="Proteomes" id="UP001642483">
    <property type="component" value="Unassembled WGS sequence"/>
</dbReference>
<keyword evidence="2" id="KW-0677">Repeat</keyword>
<evidence type="ECO:0000313" key="5">
    <source>
        <dbReference type="Proteomes" id="UP001642483"/>
    </source>
</evidence>
<dbReference type="SMART" id="SM00612">
    <property type="entry name" value="Kelch"/>
    <property type="match status" value="6"/>
</dbReference>
<dbReference type="Gene3D" id="1.25.40.420">
    <property type="match status" value="2"/>
</dbReference>
<dbReference type="SMART" id="SM00225">
    <property type="entry name" value="BTB"/>
    <property type="match status" value="1"/>
</dbReference>
<protein>
    <recommendedName>
        <fullName evidence="3">BTB domain-containing protein</fullName>
    </recommendedName>
</protein>
<dbReference type="InterPro" id="IPR006652">
    <property type="entry name" value="Kelch_1"/>
</dbReference>
<comment type="caution">
    <text evidence="4">The sequence shown here is derived from an EMBL/GenBank/DDBJ whole genome shotgun (WGS) entry which is preliminary data.</text>
</comment>
<keyword evidence="1" id="KW-0880">Kelch repeat</keyword>
<dbReference type="InterPro" id="IPR017096">
    <property type="entry name" value="BTB-kelch_protein"/>
</dbReference>
<gene>
    <name evidence="4" type="ORF">CVLEPA_LOCUS20323</name>
</gene>
<keyword evidence="5" id="KW-1185">Reference proteome</keyword>
<evidence type="ECO:0000259" key="3">
    <source>
        <dbReference type="PROSITE" id="PS50097"/>
    </source>
</evidence>
<dbReference type="EMBL" id="CAWYQH010000108">
    <property type="protein sequence ID" value="CAK8688298.1"/>
    <property type="molecule type" value="Genomic_DNA"/>
</dbReference>
<dbReference type="PIRSF" id="PIRSF037037">
    <property type="entry name" value="Kelch-like_protein_gigaxonin"/>
    <property type="match status" value="1"/>
</dbReference>
<proteinExistence type="predicted"/>
<reference evidence="4 5" key="1">
    <citation type="submission" date="2024-02" db="EMBL/GenBank/DDBJ databases">
        <authorList>
            <person name="Daric V."/>
            <person name="Darras S."/>
        </authorList>
    </citation>
    <scope>NUCLEOTIDE SEQUENCE [LARGE SCALE GENOMIC DNA]</scope>
</reference>
<dbReference type="SUPFAM" id="SSF117281">
    <property type="entry name" value="Kelch motif"/>
    <property type="match status" value="1"/>
</dbReference>
<evidence type="ECO:0000313" key="4">
    <source>
        <dbReference type="EMBL" id="CAK8688298.1"/>
    </source>
</evidence>
<dbReference type="PROSITE" id="PS50097">
    <property type="entry name" value="BTB"/>
    <property type="match status" value="1"/>
</dbReference>
<name>A0ABP0G928_CLALP</name>
<dbReference type="PANTHER" id="PTHR45632">
    <property type="entry name" value="LD33804P"/>
    <property type="match status" value="1"/>
</dbReference>
<sequence length="671" mass="76981">MEFNCTHSSETLNKLNEERKTNEGCDFTMKAEGENFPVHKCVVGSFSEYFRAMFTVKMKESYLNEGIVKDVSGPTMASILEFMYTSNTILTHNNVYYVLEASEYLPIPKCCAKFFMKSMNGENCLKIRSYSNQYNMDDLVQAAETFISKNLRAVLKSFDFLQLNLDDVKALLKLENYEDLIDEDKFKSVADWTKYDNDARRKHFYDLFQLIPLDYLSKTFLTDVVYVEILVRDSVDCMKKLLTSLISRISVASACKEKSGMREHCRKIVQVFPNAANCLKRQSSSKQNSTNDQSPGGAHFFQFGVDDVMVMLQSKSDKKIPQDLVEEDKYKNAVAWTRHNLTERRKHFSDLFHLIQPNYLSIKFLNDVVHKEELICQSTDCMSLLVTSLFSRIPELTYKKQKPQFDEIIVIGGFNCPQNIAKFNTKTKQWSDLPNTNIARMYPSAVNYNQQILLMGGCDHDTSFNSVEMLNLSVEKPMWDNNLPSMGEKRHSFASALLNGLVYCTGGWNGTGPASSCESYNPEKKKWSVKSDLNKKRQNHALVSARGLLYALGGLDDTCRTLNTAECYDPLIAKWKYIPPMKTHRFHLTAVVLNNEIYAIEKYNLDSNTWIDVPSMNERRPIGSACVVDGLIWVFGGYPNKTIEVYDPATRKWRVSTNMDRHRCHPRVLSI</sequence>
<dbReference type="Pfam" id="PF01344">
    <property type="entry name" value="Kelch_1"/>
    <property type="match status" value="1"/>
</dbReference>
<dbReference type="Pfam" id="PF24681">
    <property type="entry name" value="Kelch_KLHDC2_KLHL20_DRC7"/>
    <property type="match status" value="1"/>
</dbReference>
<accession>A0ABP0G928</accession>
<evidence type="ECO:0000256" key="2">
    <source>
        <dbReference type="ARBA" id="ARBA00022737"/>
    </source>
</evidence>
<dbReference type="InterPro" id="IPR015915">
    <property type="entry name" value="Kelch-typ_b-propeller"/>
</dbReference>
<feature type="domain" description="BTB" evidence="3">
    <location>
        <begin position="25"/>
        <end position="92"/>
    </location>
</feature>
<dbReference type="InterPro" id="IPR011333">
    <property type="entry name" value="SKP1/BTB/POZ_sf"/>
</dbReference>
<dbReference type="Pfam" id="PF00651">
    <property type="entry name" value="BTB"/>
    <property type="match status" value="1"/>
</dbReference>
<evidence type="ECO:0000256" key="1">
    <source>
        <dbReference type="ARBA" id="ARBA00022441"/>
    </source>
</evidence>
<dbReference type="Gene3D" id="2.120.10.80">
    <property type="entry name" value="Kelch-type beta propeller"/>
    <property type="match status" value="2"/>
</dbReference>
<organism evidence="4 5">
    <name type="scientific">Clavelina lepadiformis</name>
    <name type="common">Light-bulb sea squirt</name>
    <name type="synonym">Ascidia lepadiformis</name>
    <dbReference type="NCBI Taxonomy" id="159417"/>
    <lineage>
        <taxon>Eukaryota</taxon>
        <taxon>Metazoa</taxon>
        <taxon>Chordata</taxon>
        <taxon>Tunicata</taxon>
        <taxon>Ascidiacea</taxon>
        <taxon>Aplousobranchia</taxon>
        <taxon>Clavelinidae</taxon>
        <taxon>Clavelina</taxon>
    </lineage>
</organism>
<dbReference type="PANTHER" id="PTHR45632:SF30">
    <property type="entry name" value="BTB DOMAIN-CONTAINING PROTEIN"/>
    <property type="match status" value="1"/>
</dbReference>
<dbReference type="InterPro" id="IPR011705">
    <property type="entry name" value="BACK"/>
</dbReference>
<dbReference type="SUPFAM" id="SSF54695">
    <property type="entry name" value="POZ domain"/>
    <property type="match status" value="1"/>
</dbReference>
<dbReference type="Pfam" id="PF07707">
    <property type="entry name" value="BACK"/>
    <property type="match status" value="1"/>
</dbReference>
<dbReference type="Gene3D" id="3.30.710.10">
    <property type="entry name" value="Potassium Channel Kv1.1, Chain A"/>
    <property type="match status" value="1"/>
</dbReference>
<dbReference type="InterPro" id="IPR000210">
    <property type="entry name" value="BTB/POZ_dom"/>
</dbReference>